<dbReference type="InterPro" id="IPR035914">
    <property type="entry name" value="Sperma_CUB_dom_sf"/>
</dbReference>
<feature type="domain" description="C-type lectin" evidence="4">
    <location>
        <begin position="312"/>
        <end position="427"/>
    </location>
</feature>
<evidence type="ECO:0000313" key="5">
    <source>
        <dbReference type="EMBL" id="GMS88368.1"/>
    </source>
</evidence>
<dbReference type="SUPFAM" id="SSF56436">
    <property type="entry name" value="C-type lectin-like"/>
    <property type="match status" value="3"/>
</dbReference>
<dbReference type="PROSITE" id="PS50041">
    <property type="entry name" value="C_TYPE_LECTIN_2"/>
    <property type="match status" value="1"/>
</dbReference>
<sequence length="554" mass="60631">SFFFGYPRNGGGDCLAMDTFTSSGEWLNMDCATKFPVVCARKSEPRPVCAPGPWKEGDVIYSPGYPYDASTPCDYFLTVDAGKRVEVEVLLLESNSCCDRLVMEDDVLGGNIVANMTGELTDVVFTTKNSNLMRVSWQPNGGVNVRGMMVQFAHSSCPEGYELVREGECRGQQTIILNSSFKNGAREVIQKCAEIQGQPPIIHNDEHQSYWMKQAPFQSKGYLILGLVCNSDSQRWGWADGSSLEDYRPPGGYNRGKNDRLPGSWSLLILANTGSVFSSSEGLILGSVASYIHTQLRQPTGDGCDTFADDSDDGMCYEVLETASSWNESLRSCENLGSTIASIHNAQENAFIRRLAVASGAVNGVYLGATRTGDAFVWNDGSAWDYDNFYPGFPNAGLGDYLAMDTFSSTGEWMNMDSSSQLAVVCARPANPRPICSTGPWKEGEVIYSPGYPYDASVPCDYLLSVYEGKNVQVEVQLLEANTCCDRLMLEDRMLGGNIVANMSALLLLEIPYFSLTGEISGTTFTTQSSNFMRVSWQPNGGVNVRDHIPRSVV</sequence>
<gene>
    <name evidence="5" type="ORF">PENTCL1PPCAC_10543</name>
</gene>
<proteinExistence type="predicted"/>
<evidence type="ECO:0000259" key="4">
    <source>
        <dbReference type="PROSITE" id="PS50041"/>
    </source>
</evidence>
<reference evidence="5" key="1">
    <citation type="submission" date="2023-10" db="EMBL/GenBank/DDBJ databases">
        <title>Genome assembly of Pristionchus species.</title>
        <authorList>
            <person name="Yoshida K."/>
            <person name="Sommer R.J."/>
        </authorList>
    </citation>
    <scope>NUCLEOTIDE SEQUENCE</scope>
    <source>
        <strain evidence="5">RS0144</strain>
    </source>
</reference>
<dbReference type="SMART" id="SM00034">
    <property type="entry name" value="CLECT"/>
    <property type="match status" value="1"/>
</dbReference>
<dbReference type="InterPro" id="IPR050976">
    <property type="entry name" value="Snaclec"/>
</dbReference>
<dbReference type="PANTHER" id="PTHR22991">
    <property type="entry name" value="PROTEIN CBG13490"/>
    <property type="match status" value="1"/>
</dbReference>
<feature type="non-terminal residue" evidence="5">
    <location>
        <position position="554"/>
    </location>
</feature>
<evidence type="ECO:0008006" key="7">
    <source>
        <dbReference type="Google" id="ProtNLM"/>
    </source>
</evidence>
<keyword evidence="6" id="KW-1185">Reference proteome</keyword>
<dbReference type="InterPro" id="IPR001304">
    <property type="entry name" value="C-type_lectin-like"/>
</dbReference>
<dbReference type="InterPro" id="IPR018378">
    <property type="entry name" value="C-type_lectin_CS"/>
</dbReference>
<dbReference type="InterPro" id="IPR016187">
    <property type="entry name" value="CTDL_fold"/>
</dbReference>
<feature type="non-terminal residue" evidence="5">
    <location>
        <position position="1"/>
    </location>
</feature>
<comment type="caution">
    <text evidence="2">Lacks conserved residue(s) required for the propagation of feature annotation.</text>
</comment>
<dbReference type="PROSITE" id="PS00615">
    <property type="entry name" value="C_TYPE_LECTIN_1"/>
    <property type="match status" value="1"/>
</dbReference>
<organism evidence="5 6">
    <name type="scientific">Pristionchus entomophagus</name>
    <dbReference type="NCBI Taxonomy" id="358040"/>
    <lineage>
        <taxon>Eukaryota</taxon>
        <taxon>Metazoa</taxon>
        <taxon>Ecdysozoa</taxon>
        <taxon>Nematoda</taxon>
        <taxon>Chromadorea</taxon>
        <taxon>Rhabditida</taxon>
        <taxon>Rhabditina</taxon>
        <taxon>Diplogasteromorpha</taxon>
        <taxon>Diplogasteroidea</taxon>
        <taxon>Neodiplogasteridae</taxon>
        <taxon>Pristionchus</taxon>
    </lineage>
</organism>
<evidence type="ECO:0000259" key="3">
    <source>
        <dbReference type="PROSITE" id="PS01180"/>
    </source>
</evidence>
<feature type="domain" description="CUB" evidence="3">
    <location>
        <begin position="49"/>
        <end position="155"/>
    </location>
</feature>
<dbReference type="Pfam" id="PF00059">
    <property type="entry name" value="Lectin_C"/>
    <property type="match status" value="1"/>
</dbReference>
<dbReference type="CDD" id="cd00037">
    <property type="entry name" value="CLECT"/>
    <property type="match status" value="2"/>
</dbReference>
<dbReference type="PANTHER" id="PTHR22991:SF40">
    <property type="entry name" value="PROTEIN CBG13490"/>
    <property type="match status" value="1"/>
</dbReference>
<accession>A0AAV5SZ70</accession>
<dbReference type="SUPFAM" id="SSF49854">
    <property type="entry name" value="Spermadhesin, CUB domain"/>
    <property type="match status" value="2"/>
</dbReference>
<comment type="caution">
    <text evidence="5">The sequence shown here is derived from an EMBL/GenBank/DDBJ whole genome shotgun (WGS) entry which is preliminary data.</text>
</comment>
<protein>
    <recommendedName>
        <fullName evidence="7">CUB domain-containing protein</fullName>
    </recommendedName>
</protein>
<dbReference type="EMBL" id="BTSX01000003">
    <property type="protein sequence ID" value="GMS88368.1"/>
    <property type="molecule type" value="Genomic_DNA"/>
</dbReference>
<evidence type="ECO:0000256" key="1">
    <source>
        <dbReference type="ARBA" id="ARBA00023157"/>
    </source>
</evidence>
<keyword evidence="1" id="KW-1015">Disulfide bond</keyword>
<dbReference type="AlphaFoldDB" id="A0AAV5SZ70"/>
<evidence type="ECO:0000313" key="6">
    <source>
        <dbReference type="Proteomes" id="UP001432027"/>
    </source>
</evidence>
<dbReference type="Gene3D" id="3.10.100.10">
    <property type="entry name" value="Mannose-Binding Protein A, subunit A"/>
    <property type="match status" value="2"/>
</dbReference>
<name>A0AAV5SZ70_9BILA</name>
<dbReference type="InterPro" id="IPR016186">
    <property type="entry name" value="C-type_lectin-like/link_sf"/>
</dbReference>
<dbReference type="PROSITE" id="PS01180">
    <property type="entry name" value="CUB"/>
    <property type="match status" value="1"/>
</dbReference>
<dbReference type="Proteomes" id="UP001432027">
    <property type="component" value="Unassembled WGS sequence"/>
</dbReference>
<dbReference type="InterPro" id="IPR000859">
    <property type="entry name" value="CUB_dom"/>
</dbReference>
<evidence type="ECO:0000256" key="2">
    <source>
        <dbReference type="PROSITE-ProRule" id="PRU00059"/>
    </source>
</evidence>